<dbReference type="InterPro" id="IPR020476">
    <property type="entry name" value="Nudix_hydrolase"/>
</dbReference>
<accession>A0ABV5SAQ6</accession>
<keyword evidence="4" id="KW-0460">Magnesium</keyword>
<sequence length="163" mass="18130">MTKIPLRRFTARALPIDGQDRVLLLHGFDPEKPDQPFWFTIGGAAEDGETLQEAAARELFEEVGIRANADEFSGPYGSSVIEFCWAQYAITQDQTFFAIRVGDDAVVSFDHMEQIEKDTTTAYRWWSAEELESTGEVFFPEDLVAIMRKVTAASPVTEGGGSV</sequence>
<proteinExistence type="inferred from homology"/>
<dbReference type="SUPFAM" id="SSF55811">
    <property type="entry name" value="Nudix"/>
    <property type="match status" value="1"/>
</dbReference>
<dbReference type="RefSeq" id="WP_345002212.1">
    <property type="nucleotide sequence ID" value="NZ_BAAAXV010000009.1"/>
</dbReference>
<dbReference type="GO" id="GO:0016787">
    <property type="term" value="F:hydrolase activity"/>
    <property type="evidence" value="ECO:0007669"/>
    <property type="project" value="UniProtKB-KW"/>
</dbReference>
<gene>
    <name evidence="7" type="ORF">ACFFSA_37055</name>
</gene>
<dbReference type="PANTHER" id="PTHR43046">
    <property type="entry name" value="GDP-MANNOSE MANNOSYL HYDROLASE"/>
    <property type="match status" value="1"/>
</dbReference>
<dbReference type="PANTHER" id="PTHR43046:SF12">
    <property type="entry name" value="GDP-MANNOSE MANNOSYL HYDROLASE"/>
    <property type="match status" value="1"/>
</dbReference>
<dbReference type="Gene3D" id="3.90.79.10">
    <property type="entry name" value="Nucleoside Triphosphate Pyrophosphohydrolase"/>
    <property type="match status" value="1"/>
</dbReference>
<dbReference type="Proteomes" id="UP001589532">
    <property type="component" value="Unassembled WGS sequence"/>
</dbReference>
<evidence type="ECO:0000256" key="4">
    <source>
        <dbReference type="ARBA" id="ARBA00022842"/>
    </source>
</evidence>
<dbReference type="InterPro" id="IPR020084">
    <property type="entry name" value="NUDIX_hydrolase_CS"/>
</dbReference>
<keyword evidence="3 5" id="KW-0378">Hydrolase</keyword>
<keyword evidence="8" id="KW-1185">Reference proteome</keyword>
<organism evidence="7 8">
    <name type="scientific">Nonomuraea helvata</name>
    <dbReference type="NCBI Taxonomy" id="37484"/>
    <lineage>
        <taxon>Bacteria</taxon>
        <taxon>Bacillati</taxon>
        <taxon>Actinomycetota</taxon>
        <taxon>Actinomycetes</taxon>
        <taxon>Streptosporangiales</taxon>
        <taxon>Streptosporangiaceae</taxon>
        <taxon>Nonomuraea</taxon>
    </lineage>
</organism>
<dbReference type="InterPro" id="IPR000086">
    <property type="entry name" value="NUDIX_hydrolase_dom"/>
</dbReference>
<reference evidence="7 8" key="1">
    <citation type="submission" date="2024-09" db="EMBL/GenBank/DDBJ databases">
        <authorList>
            <person name="Sun Q."/>
            <person name="Mori K."/>
        </authorList>
    </citation>
    <scope>NUCLEOTIDE SEQUENCE [LARGE SCALE GENOMIC DNA]</scope>
    <source>
        <strain evidence="7 8">JCM 3143</strain>
    </source>
</reference>
<evidence type="ECO:0000256" key="5">
    <source>
        <dbReference type="RuleBase" id="RU003476"/>
    </source>
</evidence>
<dbReference type="PROSITE" id="PS51462">
    <property type="entry name" value="NUDIX"/>
    <property type="match status" value="1"/>
</dbReference>
<evidence type="ECO:0000313" key="8">
    <source>
        <dbReference type="Proteomes" id="UP001589532"/>
    </source>
</evidence>
<comment type="cofactor">
    <cofactor evidence="1">
        <name>Mg(2+)</name>
        <dbReference type="ChEBI" id="CHEBI:18420"/>
    </cofactor>
</comment>
<name>A0ABV5SAQ6_9ACTN</name>
<dbReference type="Pfam" id="PF00293">
    <property type="entry name" value="NUDIX"/>
    <property type="match status" value="1"/>
</dbReference>
<protein>
    <submittedName>
        <fullName evidence="7">NUDIX hydrolase</fullName>
    </submittedName>
</protein>
<evidence type="ECO:0000256" key="1">
    <source>
        <dbReference type="ARBA" id="ARBA00001946"/>
    </source>
</evidence>
<evidence type="ECO:0000259" key="6">
    <source>
        <dbReference type="PROSITE" id="PS51462"/>
    </source>
</evidence>
<dbReference type="CDD" id="cd04685">
    <property type="entry name" value="NUDIX_Hydrolase"/>
    <property type="match status" value="1"/>
</dbReference>
<evidence type="ECO:0000256" key="2">
    <source>
        <dbReference type="ARBA" id="ARBA00005582"/>
    </source>
</evidence>
<dbReference type="InterPro" id="IPR015797">
    <property type="entry name" value="NUDIX_hydrolase-like_dom_sf"/>
</dbReference>
<evidence type="ECO:0000256" key="3">
    <source>
        <dbReference type="ARBA" id="ARBA00022801"/>
    </source>
</evidence>
<dbReference type="PROSITE" id="PS00893">
    <property type="entry name" value="NUDIX_BOX"/>
    <property type="match status" value="1"/>
</dbReference>
<evidence type="ECO:0000313" key="7">
    <source>
        <dbReference type="EMBL" id="MFB9628715.1"/>
    </source>
</evidence>
<feature type="domain" description="Nudix hydrolase" evidence="6">
    <location>
        <begin position="6"/>
        <end position="149"/>
    </location>
</feature>
<comment type="similarity">
    <text evidence="2 5">Belongs to the Nudix hydrolase family.</text>
</comment>
<dbReference type="PRINTS" id="PR00502">
    <property type="entry name" value="NUDIXFAMILY"/>
</dbReference>
<dbReference type="EMBL" id="JBHMBW010000051">
    <property type="protein sequence ID" value="MFB9628715.1"/>
    <property type="molecule type" value="Genomic_DNA"/>
</dbReference>
<comment type="caution">
    <text evidence="7">The sequence shown here is derived from an EMBL/GenBank/DDBJ whole genome shotgun (WGS) entry which is preliminary data.</text>
</comment>